<dbReference type="InterPro" id="IPR047057">
    <property type="entry name" value="MerR_fam"/>
</dbReference>
<evidence type="ECO:0000313" key="3">
    <source>
        <dbReference type="EMBL" id="GAG33669.1"/>
    </source>
</evidence>
<dbReference type="GO" id="GO:0003677">
    <property type="term" value="F:DNA binding"/>
    <property type="evidence" value="ECO:0007669"/>
    <property type="project" value="UniProtKB-KW"/>
</dbReference>
<gene>
    <name evidence="3" type="ORF">S01H1_61388</name>
</gene>
<reference evidence="3" key="1">
    <citation type="journal article" date="2014" name="Front. Microbiol.">
        <title>High frequency of phylogenetically diverse reductive dehalogenase-homologous genes in deep subseafloor sedimentary metagenomes.</title>
        <authorList>
            <person name="Kawai M."/>
            <person name="Futagami T."/>
            <person name="Toyoda A."/>
            <person name="Takaki Y."/>
            <person name="Nishi S."/>
            <person name="Hori S."/>
            <person name="Arai W."/>
            <person name="Tsubouchi T."/>
            <person name="Morono Y."/>
            <person name="Uchiyama I."/>
            <person name="Ito T."/>
            <person name="Fujiyama A."/>
            <person name="Inagaki F."/>
            <person name="Takami H."/>
        </authorList>
    </citation>
    <scope>NUCLEOTIDE SEQUENCE</scope>
    <source>
        <strain evidence="3">Expedition CK06-06</strain>
    </source>
</reference>
<dbReference type="PROSITE" id="PS50937">
    <property type="entry name" value="HTH_MERR_2"/>
    <property type="match status" value="1"/>
</dbReference>
<comment type="caution">
    <text evidence="3">The sequence shown here is derived from an EMBL/GenBank/DDBJ whole genome shotgun (WGS) entry which is preliminary data.</text>
</comment>
<dbReference type="EMBL" id="BARS01040246">
    <property type="protein sequence ID" value="GAG33669.1"/>
    <property type="molecule type" value="Genomic_DNA"/>
</dbReference>
<protein>
    <recommendedName>
        <fullName evidence="2">HTH merR-type domain-containing protein</fullName>
    </recommendedName>
</protein>
<proteinExistence type="predicted"/>
<accession>X0WRT8</accession>
<dbReference type="PRINTS" id="PR00040">
    <property type="entry name" value="HTHMERR"/>
</dbReference>
<dbReference type="SUPFAM" id="SSF46955">
    <property type="entry name" value="Putative DNA-binding domain"/>
    <property type="match status" value="1"/>
</dbReference>
<name>X0WRT8_9ZZZZ</name>
<evidence type="ECO:0000256" key="1">
    <source>
        <dbReference type="ARBA" id="ARBA00023125"/>
    </source>
</evidence>
<dbReference type="Gene3D" id="1.10.1660.10">
    <property type="match status" value="1"/>
</dbReference>
<dbReference type="InterPro" id="IPR009061">
    <property type="entry name" value="DNA-bd_dom_put_sf"/>
</dbReference>
<dbReference type="PANTHER" id="PTHR30204">
    <property type="entry name" value="REDOX-CYCLING DRUG-SENSING TRANSCRIPTIONAL ACTIVATOR SOXR"/>
    <property type="match status" value="1"/>
</dbReference>
<sequence length="149" mass="17060">MVNVSSVKSKEPIFPIGVAAKMMGVSSSTLRMYETEGLLIPYKTTTKMRLFTDEDIEWIRHIRILIKKEKLGVEGIRRILALIPCWKMRDCTKEARKSCAAVAATVSPCWTVKDAQEKYGETECRSCGVYRYARQAFDTKKMLADYTNY</sequence>
<dbReference type="PANTHER" id="PTHR30204:SF58">
    <property type="entry name" value="HTH-TYPE TRANSCRIPTIONAL REGULATOR YFMP"/>
    <property type="match status" value="1"/>
</dbReference>
<dbReference type="Pfam" id="PF13411">
    <property type="entry name" value="MerR_1"/>
    <property type="match status" value="1"/>
</dbReference>
<keyword evidence="1" id="KW-0238">DNA-binding</keyword>
<dbReference type="SMART" id="SM00422">
    <property type="entry name" value="HTH_MERR"/>
    <property type="match status" value="1"/>
</dbReference>
<dbReference type="AlphaFoldDB" id="X0WRT8"/>
<evidence type="ECO:0000259" key="2">
    <source>
        <dbReference type="PROSITE" id="PS50937"/>
    </source>
</evidence>
<dbReference type="InterPro" id="IPR000551">
    <property type="entry name" value="MerR-type_HTH_dom"/>
</dbReference>
<feature type="domain" description="HTH merR-type" evidence="2">
    <location>
        <begin position="13"/>
        <end position="82"/>
    </location>
</feature>
<dbReference type="GO" id="GO:0003700">
    <property type="term" value="F:DNA-binding transcription factor activity"/>
    <property type="evidence" value="ECO:0007669"/>
    <property type="project" value="InterPro"/>
</dbReference>
<organism evidence="3">
    <name type="scientific">marine sediment metagenome</name>
    <dbReference type="NCBI Taxonomy" id="412755"/>
    <lineage>
        <taxon>unclassified sequences</taxon>
        <taxon>metagenomes</taxon>
        <taxon>ecological metagenomes</taxon>
    </lineage>
</organism>